<dbReference type="EMBL" id="MASJ01000042">
    <property type="protein sequence ID" value="OCS82257.1"/>
    <property type="molecule type" value="Genomic_DNA"/>
</dbReference>
<protein>
    <submittedName>
        <fullName evidence="1">Uncharacterized protein</fullName>
    </submittedName>
</protein>
<dbReference type="AlphaFoldDB" id="A0A1C0Y500"/>
<dbReference type="OrthoDB" id="2299376at2"/>
<gene>
    <name evidence="1" type="ORF">A6M13_07425</name>
</gene>
<dbReference type="RefSeq" id="WP_066548564.1">
    <property type="nucleotide sequence ID" value="NZ_MASJ01000042.1"/>
</dbReference>
<evidence type="ECO:0000313" key="1">
    <source>
        <dbReference type="EMBL" id="OCS82257.1"/>
    </source>
</evidence>
<dbReference type="Proteomes" id="UP000093199">
    <property type="component" value="Unassembled WGS sequence"/>
</dbReference>
<keyword evidence="2" id="KW-1185">Reference proteome</keyword>
<accession>A0A1C0Y500</accession>
<evidence type="ECO:0000313" key="2">
    <source>
        <dbReference type="Proteomes" id="UP000093199"/>
    </source>
</evidence>
<proteinExistence type="predicted"/>
<organism evidence="1 2">
    <name type="scientific">Caryophanon tenue</name>
    <dbReference type="NCBI Taxonomy" id="33978"/>
    <lineage>
        <taxon>Bacteria</taxon>
        <taxon>Bacillati</taxon>
        <taxon>Bacillota</taxon>
        <taxon>Bacilli</taxon>
        <taxon>Bacillales</taxon>
        <taxon>Caryophanaceae</taxon>
        <taxon>Caryophanon</taxon>
    </lineage>
</organism>
<name>A0A1C0Y500_9BACL</name>
<sequence>MEKTLQEVLPEVVVNPKQAFNVSVSIKLITDADVPASIPYLLYIGDVVEVGTESVELTDENINQFASTYTSDMIEYPEFLTQDMQISMDGLDNLKYEYVGSSFEHVNGHVEYEIGVLLTVNAYDADHAYDVCEELINSHAMHVSDFKHNDETNDIYAHVKVLQIESVTVEDVI</sequence>
<comment type="caution">
    <text evidence="1">The sequence shown here is derived from an EMBL/GenBank/DDBJ whole genome shotgun (WGS) entry which is preliminary data.</text>
</comment>
<reference evidence="1 2" key="1">
    <citation type="submission" date="2016-07" db="EMBL/GenBank/DDBJ databases">
        <title>Caryophanon tenue genome sequencing.</title>
        <authorList>
            <person name="Verma A."/>
            <person name="Pal Y."/>
            <person name="Krishnamurthi S."/>
        </authorList>
    </citation>
    <scope>NUCLEOTIDE SEQUENCE [LARGE SCALE GENOMIC DNA]</scope>
    <source>
        <strain evidence="1 2">DSM 14152</strain>
    </source>
</reference>